<keyword evidence="3" id="KW-1185">Reference proteome</keyword>
<name>C9A5D2_ENTCA</name>
<dbReference type="PROSITE" id="PS51257">
    <property type="entry name" value="PROKAR_LIPOPROTEIN"/>
    <property type="match status" value="1"/>
</dbReference>
<dbReference type="RefSeq" id="WP_015509097.1">
    <property type="nucleotide sequence ID" value="NC_020995.1"/>
</dbReference>
<feature type="transmembrane region" description="Helical" evidence="1">
    <location>
        <begin position="104"/>
        <end position="127"/>
    </location>
</feature>
<dbReference type="eggNOG" id="ENOG5034AW1">
    <property type="taxonomic scope" value="Bacteria"/>
</dbReference>
<reference evidence="2 3" key="1">
    <citation type="submission" date="2009-02" db="EMBL/GenBank/DDBJ databases">
        <authorList>
            <consortium name="The Broad Institute Genome Sequencing Platform"/>
            <person name="Feldgarden M."/>
            <person name="Young S.K."/>
            <person name="Kodira C.D."/>
            <person name="Zeng Q."/>
            <person name="Koehrsen M."/>
            <person name="Alvarado L."/>
            <person name="Berlin A."/>
            <person name="Borenstein D."/>
            <person name="Chen Z."/>
            <person name="Engels R."/>
            <person name="Freedman E."/>
            <person name="Gellesch M."/>
            <person name="Goldberg J."/>
            <person name="Griggs A."/>
            <person name="Gujja S."/>
            <person name="Heiman D."/>
            <person name="Hepburn T."/>
            <person name="Howarth C."/>
            <person name="Jen D."/>
            <person name="Larson L."/>
            <person name="Lewis B."/>
            <person name="Mehta T."/>
            <person name="Park D."/>
            <person name="Pearson M."/>
            <person name="Roberts A."/>
            <person name="Saif S."/>
            <person name="Shea T."/>
            <person name="Shenoy N."/>
            <person name="Sisk P."/>
            <person name="Stolte C."/>
            <person name="Sykes S."/>
            <person name="Walk T."/>
            <person name="White J."/>
            <person name="Yandava C."/>
            <person name="Gilmore M."/>
            <person name="Manson J."/>
            <person name="Palmer K."/>
            <person name="Carniol K."/>
            <person name="Lander E."/>
            <person name="Nusbaum C."/>
            <person name="Galagan J."/>
            <person name="Birren B."/>
        </authorList>
    </citation>
    <scope>NUCLEOTIDE SEQUENCE [LARGE SCALE GENOMIC DNA]</scope>
    <source>
        <strain evidence="2 3">EC20</strain>
    </source>
</reference>
<evidence type="ECO:0000256" key="1">
    <source>
        <dbReference type="SAM" id="Phobius"/>
    </source>
</evidence>
<evidence type="ECO:0008006" key="4">
    <source>
        <dbReference type="Google" id="ProtNLM"/>
    </source>
</evidence>
<gene>
    <name evidence="2" type="ORF">ECBG_00093</name>
</gene>
<dbReference type="AlphaFoldDB" id="C9A5D2"/>
<organism evidence="2 3">
    <name type="scientific">Enterococcus casseliflavus EC20</name>
    <dbReference type="NCBI Taxonomy" id="565655"/>
    <lineage>
        <taxon>Bacteria</taxon>
        <taxon>Bacillati</taxon>
        <taxon>Bacillota</taxon>
        <taxon>Bacilli</taxon>
        <taxon>Lactobacillales</taxon>
        <taxon>Enterococcaceae</taxon>
        <taxon>Enterococcus</taxon>
    </lineage>
</organism>
<dbReference type="InterPro" id="IPR019235">
    <property type="entry name" value="DUF2178_TM"/>
</dbReference>
<keyword evidence="1" id="KW-0472">Membrane</keyword>
<evidence type="ECO:0000313" key="2">
    <source>
        <dbReference type="EMBL" id="EEV37824.1"/>
    </source>
</evidence>
<sequence length="158" mass="17938">MRKVLFEQIGNMIVATLFIIAACQTVAASTFSTADKSFSINVTFPFSWLIFLLAILFFSIARKLYEKKIGAADGYTQKEGELSAQDEREKIVGLEASKTTYRILLVYLAFVLLFFLFGNGFITSAITLRIMTILLFGSCLVFAFFTYLISWIVYDHRM</sequence>
<reference evidence="2 3" key="2">
    <citation type="submission" date="2013-03" db="EMBL/GenBank/DDBJ databases">
        <title>The Genome Sequence of Enterococcus casseliflavus EC20 (899205).</title>
        <authorList>
            <consortium name="The Broad Institute Genomics Platform"/>
            <consortium name="The Broad Institute Genome Sequencing Center for Infectious Disease"/>
            <person name="Russ C."/>
            <person name="Feldgarden M."/>
            <person name="Gilmore M."/>
            <person name="Manson J."/>
            <person name="Palmer K."/>
            <person name="Carniol K."/>
            <person name="Walker B."/>
            <person name="Young S.K."/>
            <person name="Zeng Q."/>
            <person name="Gargeya S."/>
            <person name="Fitzgerald M."/>
            <person name="Haas B."/>
            <person name="Abouelleil A."/>
            <person name="Allen A.W."/>
            <person name="Alvarado L."/>
            <person name="Arachchi H.M."/>
            <person name="Berlin A.M."/>
            <person name="Chapman S.B."/>
            <person name="Gainer-Dewar J."/>
            <person name="Goldberg J."/>
            <person name="Griggs A."/>
            <person name="Gujja S."/>
            <person name="Hansen M."/>
            <person name="Howarth C."/>
            <person name="Imamovic A."/>
            <person name="Ireland A."/>
            <person name="Larimer J."/>
            <person name="McCowan C."/>
            <person name="Murphy C."/>
            <person name="Pearson M."/>
            <person name="Poon T.W."/>
            <person name="Priest M."/>
            <person name="Roberts A."/>
            <person name="Saif S."/>
            <person name="Shea T."/>
            <person name="Sisk P."/>
            <person name="Sykes S."/>
            <person name="Wortman J."/>
            <person name="Nusbaum C."/>
            <person name="Birren B."/>
        </authorList>
    </citation>
    <scope>NUCLEOTIDE SEQUENCE [LARGE SCALE GENOMIC DNA]</scope>
    <source>
        <strain evidence="2 3">EC20</strain>
    </source>
</reference>
<dbReference type="Proteomes" id="UP000012675">
    <property type="component" value="Chromosome"/>
</dbReference>
<keyword evidence="1" id="KW-0812">Transmembrane</keyword>
<evidence type="ECO:0000313" key="3">
    <source>
        <dbReference type="Proteomes" id="UP000012675"/>
    </source>
</evidence>
<dbReference type="EMBL" id="CP004856">
    <property type="protein sequence ID" value="EEV37824.1"/>
    <property type="molecule type" value="Genomic_DNA"/>
</dbReference>
<proteinExistence type="predicted"/>
<feature type="transmembrane region" description="Helical" evidence="1">
    <location>
        <begin position="38"/>
        <end position="58"/>
    </location>
</feature>
<keyword evidence="1" id="KW-1133">Transmembrane helix</keyword>
<accession>C9A5D2</accession>
<dbReference type="HOGENOM" id="CLU_1666668_0_0_9"/>
<dbReference type="GeneID" id="15141313"/>
<dbReference type="KEGG" id="ecas:ECBG_00093"/>
<protein>
    <recommendedName>
        <fullName evidence="4">DUF2178 domain-containing protein</fullName>
    </recommendedName>
</protein>
<dbReference type="Pfam" id="PF09946">
    <property type="entry name" value="DUF2178"/>
    <property type="match status" value="1"/>
</dbReference>
<feature type="transmembrane region" description="Helical" evidence="1">
    <location>
        <begin position="133"/>
        <end position="154"/>
    </location>
</feature>